<comment type="similarity">
    <text evidence="2">Belongs to the EARLY FLOWERING 4 family.</text>
</comment>
<dbReference type="GO" id="GO:0048511">
    <property type="term" value="P:rhythmic process"/>
    <property type="evidence" value="ECO:0007669"/>
    <property type="project" value="UniProtKB-KW"/>
</dbReference>
<evidence type="ECO:0000256" key="3">
    <source>
        <dbReference type="ARBA" id="ARBA00023108"/>
    </source>
</evidence>
<dbReference type="GO" id="GO:0005634">
    <property type="term" value="C:nucleus"/>
    <property type="evidence" value="ECO:0007669"/>
    <property type="project" value="UniProtKB-SubCell"/>
</dbReference>
<feature type="region of interest" description="Disordered" evidence="5">
    <location>
        <begin position="94"/>
        <end position="113"/>
    </location>
</feature>
<dbReference type="PANTHER" id="PTHR33469:SF5">
    <property type="entry name" value="PROTEIN EARLY FLOWERING 4"/>
    <property type="match status" value="1"/>
</dbReference>
<organism evidence="7 8">
    <name type="scientific">Dipteronia sinensis</name>
    <dbReference type="NCBI Taxonomy" id="43782"/>
    <lineage>
        <taxon>Eukaryota</taxon>
        <taxon>Viridiplantae</taxon>
        <taxon>Streptophyta</taxon>
        <taxon>Embryophyta</taxon>
        <taxon>Tracheophyta</taxon>
        <taxon>Spermatophyta</taxon>
        <taxon>Magnoliopsida</taxon>
        <taxon>eudicotyledons</taxon>
        <taxon>Gunneridae</taxon>
        <taxon>Pentapetalae</taxon>
        <taxon>rosids</taxon>
        <taxon>malvids</taxon>
        <taxon>Sapindales</taxon>
        <taxon>Sapindaceae</taxon>
        <taxon>Hippocastanoideae</taxon>
        <taxon>Acereae</taxon>
        <taxon>Dipteronia</taxon>
    </lineage>
</organism>
<dbReference type="AlphaFoldDB" id="A0AAE0BA75"/>
<keyword evidence="4" id="KW-0539">Nucleus</keyword>
<evidence type="ECO:0000259" key="6">
    <source>
        <dbReference type="Pfam" id="PF07011"/>
    </source>
</evidence>
<dbReference type="Pfam" id="PF07011">
    <property type="entry name" value="Elf4"/>
    <property type="match status" value="2"/>
</dbReference>
<feature type="domain" description="Protein EARLY FLOWERING 4" evidence="6">
    <location>
        <begin position="27"/>
        <end position="88"/>
    </location>
</feature>
<reference evidence="7" key="1">
    <citation type="journal article" date="2023" name="Plant J.">
        <title>Genome sequences and population genomics provide insights into the demographic history, inbreeding, and mutation load of two 'living fossil' tree species of Dipteronia.</title>
        <authorList>
            <person name="Feng Y."/>
            <person name="Comes H.P."/>
            <person name="Chen J."/>
            <person name="Zhu S."/>
            <person name="Lu R."/>
            <person name="Zhang X."/>
            <person name="Li P."/>
            <person name="Qiu J."/>
            <person name="Olsen K.M."/>
            <person name="Qiu Y."/>
        </authorList>
    </citation>
    <scope>NUCLEOTIDE SEQUENCE</scope>
    <source>
        <strain evidence="7">NBL</strain>
    </source>
</reference>
<comment type="subcellular location">
    <subcellularLocation>
        <location evidence="1">Nucleus</location>
    </subcellularLocation>
</comment>
<dbReference type="Proteomes" id="UP001281410">
    <property type="component" value="Unassembled WGS sequence"/>
</dbReference>
<protein>
    <recommendedName>
        <fullName evidence="6">Protein EARLY FLOWERING 4 domain-containing protein</fullName>
    </recommendedName>
</protein>
<name>A0AAE0BA75_9ROSI</name>
<dbReference type="InterPro" id="IPR040462">
    <property type="entry name" value="EARLY_FLOWERING_4"/>
</dbReference>
<sequence>MEMQDLYIQLSRPDHFSSDFGTKLHQILSVENNCELIHRANKKHQSIIPDNIASNVSLICEINGNISKVFSIYSNLSLNFANMVSQCRCKRRTTKMNNNNNNNNNNSRVESSENNCELIHRANKKHQSIIPDNIASNVSQICEINGNISKVVSIYSNLSLNFANMVSRCRCKRRRTKMNNNNNRCVESSQVFDGQI</sequence>
<evidence type="ECO:0000313" key="8">
    <source>
        <dbReference type="Proteomes" id="UP001281410"/>
    </source>
</evidence>
<evidence type="ECO:0000313" key="7">
    <source>
        <dbReference type="EMBL" id="KAK3232229.1"/>
    </source>
</evidence>
<gene>
    <name evidence="7" type="ORF">Dsin_004110</name>
</gene>
<feature type="compositionally biased region" description="Low complexity" evidence="5">
    <location>
        <begin position="97"/>
        <end position="106"/>
    </location>
</feature>
<dbReference type="InterPro" id="IPR009741">
    <property type="entry name" value="EARLY_FLOWERING_4_dom"/>
</dbReference>
<dbReference type="EMBL" id="JANJYJ010000001">
    <property type="protein sequence ID" value="KAK3232229.1"/>
    <property type="molecule type" value="Genomic_DNA"/>
</dbReference>
<keyword evidence="8" id="KW-1185">Reference proteome</keyword>
<dbReference type="GO" id="GO:0042753">
    <property type="term" value="P:positive regulation of circadian rhythm"/>
    <property type="evidence" value="ECO:0007669"/>
    <property type="project" value="InterPro"/>
</dbReference>
<evidence type="ECO:0000256" key="1">
    <source>
        <dbReference type="ARBA" id="ARBA00004123"/>
    </source>
</evidence>
<dbReference type="GO" id="GO:0009649">
    <property type="term" value="P:entrainment of circadian clock"/>
    <property type="evidence" value="ECO:0007669"/>
    <property type="project" value="TreeGrafter"/>
</dbReference>
<evidence type="ECO:0000256" key="5">
    <source>
        <dbReference type="SAM" id="MobiDB-lite"/>
    </source>
</evidence>
<dbReference type="PANTHER" id="PTHR33469">
    <property type="entry name" value="PROTEIN ELF4-LIKE 4"/>
    <property type="match status" value="1"/>
</dbReference>
<accession>A0AAE0BA75</accession>
<comment type="caution">
    <text evidence="7">The sequence shown here is derived from an EMBL/GenBank/DDBJ whole genome shotgun (WGS) entry which is preliminary data.</text>
</comment>
<feature type="domain" description="Protein EARLY FLOWERING 4" evidence="6">
    <location>
        <begin position="113"/>
        <end position="169"/>
    </location>
</feature>
<keyword evidence="3" id="KW-0090">Biological rhythms</keyword>
<proteinExistence type="inferred from homology"/>
<evidence type="ECO:0000256" key="2">
    <source>
        <dbReference type="ARBA" id="ARBA00009514"/>
    </source>
</evidence>
<evidence type="ECO:0000256" key="4">
    <source>
        <dbReference type="ARBA" id="ARBA00023242"/>
    </source>
</evidence>